<protein>
    <submittedName>
        <fullName evidence="1">CHAP domain-containing protein</fullName>
    </submittedName>
</protein>
<organism evidence="1 2">
    <name type="scientific">Jiella sonneratiae</name>
    <dbReference type="NCBI Taxonomy" id="2816856"/>
    <lineage>
        <taxon>Bacteria</taxon>
        <taxon>Pseudomonadati</taxon>
        <taxon>Pseudomonadota</taxon>
        <taxon>Alphaproteobacteria</taxon>
        <taxon>Hyphomicrobiales</taxon>
        <taxon>Aurantimonadaceae</taxon>
        <taxon>Jiella</taxon>
    </lineage>
</organism>
<proteinExistence type="predicted"/>
<dbReference type="RefSeq" id="WP_207348879.1">
    <property type="nucleotide sequence ID" value="NZ_JAFMPY010000001.1"/>
</dbReference>
<evidence type="ECO:0000313" key="1">
    <source>
        <dbReference type="EMBL" id="MBO0902236.1"/>
    </source>
</evidence>
<sequence>MATETYSLAGVTAYAVDLTAAEKHDGTFIGSGKYLGQCAAGVEQVFMEAGLPIGVIANWRPGAQVKNNAAVKAGTAIASFDNAGKFHHAAIFVEAQRDGLRVFDQYYLPKKPWGKRTLFFKKGNNDPSNDGDMFYTIRIVKG</sequence>
<dbReference type="NCBIfam" id="NF033857">
    <property type="entry name" value="BPSL0067_fam"/>
    <property type="match status" value="1"/>
</dbReference>
<dbReference type="InterPro" id="IPR047746">
    <property type="entry name" value="Dae2/Tae2-like"/>
</dbReference>
<gene>
    <name evidence="1" type="ORF">J1C47_01160</name>
</gene>
<evidence type="ECO:0000313" key="2">
    <source>
        <dbReference type="Proteomes" id="UP000664288"/>
    </source>
</evidence>
<reference evidence="1 2" key="1">
    <citation type="submission" date="2021-03" db="EMBL/GenBank/DDBJ databases">
        <title>Whole genome sequence of Jiella sp. MQZ13P-4.</title>
        <authorList>
            <person name="Tuo L."/>
        </authorList>
    </citation>
    <scope>NUCLEOTIDE SEQUENCE [LARGE SCALE GENOMIC DNA]</scope>
    <source>
        <strain evidence="1 2">MQZ13P-4</strain>
    </source>
</reference>
<accession>A0ABS3IXW9</accession>
<keyword evidence="2" id="KW-1185">Reference proteome</keyword>
<dbReference type="EMBL" id="JAFMPY010000001">
    <property type="protein sequence ID" value="MBO0902236.1"/>
    <property type="molecule type" value="Genomic_DNA"/>
</dbReference>
<dbReference type="Proteomes" id="UP000664288">
    <property type="component" value="Unassembled WGS sequence"/>
</dbReference>
<name>A0ABS3IXW9_9HYPH</name>
<comment type="caution">
    <text evidence="1">The sequence shown here is derived from an EMBL/GenBank/DDBJ whole genome shotgun (WGS) entry which is preliminary data.</text>
</comment>